<evidence type="ECO:0000259" key="2">
    <source>
        <dbReference type="Pfam" id="PF01796"/>
    </source>
</evidence>
<organism evidence="3 4">
    <name type="scientific">Streptomyces desertarenae</name>
    <dbReference type="NCBI Taxonomy" id="2666184"/>
    <lineage>
        <taxon>Bacteria</taxon>
        <taxon>Bacillati</taxon>
        <taxon>Actinomycetota</taxon>
        <taxon>Actinomycetes</taxon>
        <taxon>Kitasatosporales</taxon>
        <taxon>Streptomycetaceae</taxon>
        <taxon>Streptomyces</taxon>
    </lineage>
</organism>
<evidence type="ECO:0000313" key="4">
    <source>
        <dbReference type="Proteomes" id="UP001597365"/>
    </source>
</evidence>
<dbReference type="Proteomes" id="UP001597365">
    <property type="component" value="Unassembled WGS sequence"/>
</dbReference>
<gene>
    <name evidence="3" type="ORF">ACFSJS_22155</name>
</gene>
<evidence type="ECO:0000256" key="1">
    <source>
        <dbReference type="SAM" id="MobiDB-lite"/>
    </source>
</evidence>
<protein>
    <submittedName>
        <fullName evidence="3">Zn-ribbon domain-containing OB-fold protein</fullName>
    </submittedName>
</protein>
<keyword evidence="4" id="KW-1185">Reference proteome</keyword>
<name>A0ABW4PQ15_9ACTN</name>
<evidence type="ECO:0000313" key="3">
    <source>
        <dbReference type="EMBL" id="MFD1832329.1"/>
    </source>
</evidence>
<dbReference type="InterPro" id="IPR002878">
    <property type="entry name" value="ChsH2_C"/>
</dbReference>
<feature type="domain" description="ChsH2 C-terminal OB-fold" evidence="2">
    <location>
        <begin position="90"/>
        <end position="136"/>
    </location>
</feature>
<proteinExistence type="predicted"/>
<accession>A0ABW4PQ15</accession>
<dbReference type="InterPro" id="IPR012340">
    <property type="entry name" value="NA-bd_OB-fold"/>
</dbReference>
<sequence length="164" mass="17101">MALSTLVDTREGDTDLADGPAPLRTPAAPDPAHGTGGGSPAPAPEPGGPAGDGLHFQRCRWCQTAFFRRLLCPVCASTAHDLEAGSGTGVIRRVLAPGRGGPYSVAVIAMDEGYQLRSAVVGARPEAVRAGARVRLAPEAARERREPVFRLCDDPYAGPPPARR</sequence>
<dbReference type="RefSeq" id="WP_380903136.1">
    <property type="nucleotide sequence ID" value="NZ_JBHUFU010000014.1"/>
</dbReference>
<dbReference type="SUPFAM" id="SSF50249">
    <property type="entry name" value="Nucleic acid-binding proteins"/>
    <property type="match status" value="1"/>
</dbReference>
<feature type="region of interest" description="Disordered" evidence="1">
    <location>
        <begin position="1"/>
        <end position="50"/>
    </location>
</feature>
<comment type="caution">
    <text evidence="3">The sequence shown here is derived from an EMBL/GenBank/DDBJ whole genome shotgun (WGS) entry which is preliminary data.</text>
</comment>
<dbReference type="Pfam" id="PF01796">
    <property type="entry name" value="OB_ChsH2_C"/>
    <property type="match status" value="1"/>
</dbReference>
<reference evidence="4" key="1">
    <citation type="journal article" date="2019" name="Int. J. Syst. Evol. Microbiol.">
        <title>The Global Catalogue of Microorganisms (GCM) 10K type strain sequencing project: providing services to taxonomists for standard genome sequencing and annotation.</title>
        <authorList>
            <consortium name="The Broad Institute Genomics Platform"/>
            <consortium name="The Broad Institute Genome Sequencing Center for Infectious Disease"/>
            <person name="Wu L."/>
            <person name="Ma J."/>
        </authorList>
    </citation>
    <scope>NUCLEOTIDE SEQUENCE [LARGE SCALE GENOMIC DNA]</scope>
    <source>
        <strain evidence="4">CGMCC 4.7455</strain>
    </source>
</reference>
<dbReference type="EMBL" id="JBHUFU010000014">
    <property type="protein sequence ID" value="MFD1832329.1"/>
    <property type="molecule type" value="Genomic_DNA"/>
</dbReference>